<evidence type="ECO:0000256" key="3">
    <source>
        <dbReference type="ARBA" id="ARBA00022723"/>
    </source>
</evidence>
<gene>
    <name evidence="4" type="ORF">ENP34_03045</name>
</gene>
<keyword evidence="2 4" id="KW-0808">Transferase</keyword>
<comment type="caution">
    <text evidence="4">The sequence shown here is derived from an EMBL/GenBank/DDBJ whole genome shotgun (WGS) entry which is preliminary data.</text>
</comment>
<keyword evidence="3" id="KW-0479">Metal-binding</keyword>
<dbReference type="PANTHER" id="PTHR30160">
    <property type="entry name" value="TETRAACYLDISACCHARIDE 4'-KINASE-RELATED"/>
    <property type="match status" value="1"/>
</dbReference>
<dbReference type="Pfam" id="PF01075">
    <property type="entry name" value="Glyco_transf_9"/>
    <property type="match status" value="1"/>
</dbReference>
<organism evidence="4">
    <name type="scientific">Thermorudis peleae</name>
    <dbReference type="NCBI Taxonomy" id="1382356"/>
    <lineage>
        <taxon>Bacteria</taxon>
        <taxon>Pseudomonadati</taxon>
        <taxon>Thermomicrobiota</taxon>
        <taxon>Thermomicrobia</taxon>
        <taxon>Thermomicrobia incertae sedis</taxon>
        <taxon>Thermorudis</taxon>
    </lineage>
</organism>
<dbReference type="GO" id="GO:0009244">
    <property type="term" value="P:lipopolysaccharide core region biosynthetic process"/>
    <property type="evidence" value="ECO:0007669"/>
    <property type="project" value="TreeGrafter"/>
</dbReference>
<reference evidence="4" key="1">
    <citation type="journal article" date="2020" name="mSystems">
        <title>Genome- and Community-Level Interaction Insights into Carbon Utilization and Element Cycling Functions of Hydrothermarchaeota in Hydrothermal Sediment.</title>
        <authorList>
            <person name="Zhou Z."/>
            <person name="Liu Y."/>
            <person name="Xu W."/>
            <person name="Pan J."/>
            <person name="Luo Z.H."/>
            <person name="Li M."/>
        </authorList>
    </citation>
    <scope>NUCLEOTIDE SEQUENCE [LARGE SCALE GENOMIC DNA]</scope>
    <source>
        <strain evidence="4">SpSt-210</strain>
    </source>
</reference>
<dbReference type="InterPro" id="IPR002201">
    <property type="entry name" value="Glyco_trans_9"/>
</dbReference>
<name>A0A831TDG7_9BACT</name>
<dbReference type="GO" id="GO:0046872">
    <property type="term" value="F:metal ion binding"/>
    <property type="evidence" value="ECO:0007669"/>
    <property type="project" value="UniProtKB-KW"/>
</dbReference>
<dbReference type="AlphaFoldDB" id="A0A831TDG7"/>
<protein>
    <submittedName>
        <fullName evidence="4">Glycosyltransferase family 9 protein</fullName>
    </submittedName>
</protein>
<sequence>MLMRRFARSTIRRLAAAWPAAPTTPARPELLLIRPDHLGDVLFLLPALERLRRALPGFRVALMVGPWSYPIVARDPHVDEILTFPFPGFTREQPSNPFVPYLALRRLAAHLRRRAPLAAVILRDDHWWGAWLARAAGIPIRIGADHPAVRPYLTHPVRLTGSHWVERNCEILDATARLLGGQPPATAVDPRCAPLRRYPWPGAELEARRLLDEAGVGEPYAVIHPGAGAPVKRWPATRWIAVGRQLVAGGLQVVLTGGPDERELVEEIHQGIGEGAVSLAARTTLPVLAEVLRGARLVIGPDAGPLHLAVAVGTPTLHLFGPSQPEHFGPWGDPRKHRALEAGWRCPRCGDLSPERPEGAGCMLAISTEQVLAACQELLDHA</sequence>
<dbReference type="InterPro" id="IPR051199">
    <property type="entry name" value="LPS_LOS_Heptosyltrfase"/>
</dbReference>
<dbReference type="PROSITE" id="PS00202">
    <property type="entry name" value="RUBREDOXIN"/>
    <property type="match status" value="1"/>
</dbReference>
<accession>A0A831TDG7</accession>
<dbReference type="GO" id="GO:0005829">
    <property type="term" value="C:cytosol"/>
    <property type="evidence" value="ECO:0007669"/>
    <property type="project" value="TreeGrafter"/>
</dbReference>
<dbReference type="EMBL" id="DSIY01000066">
    <property type="protein sequence ID" value="HEG90406.1"/>
    <property type="molecule type" value="Genomic_DNA"/>
</dbReference>
<dbReference type="Gene3D" id="3.40.50.2000">
    <property type="entry name" value="Glycogen Phosphorylase B"/>
    <property type="match status" value="2"/>
</dbReference>
<proteinExistence type="predicted"/>
<dbReference type="PANTHER" id="PTHR30160:SF1">
    <property type="entry name" value="LIPOPOLYSACCHARIDE 1,2-N-ACETYLGLUCOSAMINETRANSFERASE-RELATED"/>
    <property type="match status" value="1"/>
</dbReference>
<evidence type="ECO:0000256" key="2">
    <source>
        <dbReference type="ARBA" id="ARBA00022679"/>
    </source>
</evidence>
<dbReference type="GO" id="GO:0008713">
    <property type="term" value="F:ADP-heptose-lipopolysaccharide heptosyltransferase activity"/>
    <property type="evidence" value="ECO:0007669"/>
    <property type="project" value="TreeGrafter"/>
</dbReference>
<dbReference type="CDD" id="cd03789">
    <property type="entry name" value="GT9_LPS_heptosyltransferase"/>
    <property type="match status" value="1"/>
</dbReference>
<evidence type="ECO:0000256" key="1">
    <source>
        <dbReference type="ARBA" id="ARBA00022676"/>
    </source>
</evidence>
<dbReference type="SUPFAM" id="SSF53756">
    <property type="entry name" value="UDP-Glycosyltransferase/glycogen phosphorylase"/>
    <property type="match status" value="1"/>
</dbReference>
<dbReference type="InterPro" id="IPR018527">
    <property type="entry name" value="Rubredoxin_Fe_BS"/>
</dbReference>
<keyword evidence="1" id="KW-0328">Glycosyltransferase</keyword>
<evidence type="ECO:0000313" key="4">
    <source>
        <dbReference type="EMBL" id="HEG90406.1"/>
    </source>
</evidence>